<keyword evidence="2" id="KW-1185">Reference proteome</keyword>
<protein>
    <submittedName>
        <fullName evidence="1">Uncharacterized protein</fullName>
    </submittedName>
</protein>
<sequence>MSPPVGAYVTVDAKSPEFHRCGSALLHSLRVAWDCCRCCSIRRLERIGDEAFSLDEVDQKARQFRAASNLTASDDAPRVDVNWLQND</sequence>
<dbReference type="Proteomes" id="UP000249390">
    <property type="component" value="Unassembled WGS sequence"/>
</dbReference>
<comment type="caution">
    <text evidence="1">The sequence shown here is derived from an EMBL/GenBank/DDBJ whole genome shotgun (WGS) entry which is preliminary data.</text>
</comment>
<gene>
    <name evidence="1" type="ORF">DM860_015077</name>
</gene>
<evidence type="ECO:0000313" key="2">
    <source>
        <dbReference type="Proteomes" id="UP000249390"/>
    </source>
</evidence>
<organism evidence="1 2">
    <name type="scientific">Cuscuta australis</name>
    <dbReference type="NCBI Taxonomy" id="267555"/>
    <lineage>
        <taxon>Eukaryota</taxon>
        <taxon>Viridiplantae</taxon>
        <taxon>Streptophyta</taxon>
        <taxon>Embryophyta</taxon>
        <taxon>Tracheophyta</taxon>
        <taxon>Spermatophyta</taxon>
        <taxon>Magnoliopsida</taxon>
        <taxon>eudicotyledons</taxon>
        <taxon>Gunneridae</taxon>
        <taxon>Pentapetalae</taxon>
        <taxon>asterids</taxon>
        <taxon>lamiids</taxon>
        <taxon>Solanales</taxon>
        <taxon>Convolvulaceae</taxon>
        <taxon>Cuscuteae</taxon>
        <taxon>Cuscuta</taxon>
        <taxon>Cuscuta subgen. Grammica</taxon>
        <taxon>Cuscuta sect. Cleistogrammica</taxon>
    </lineage>
</organism>
<evidence type="ECO:0000313" key="1">
    <source>
        <dbReference type="EMBL" id="RAL49086.1"/>
    </source>
</evidence>
<dbReference type="EMBL" id="NQVE01000093">
    <property type="protein sequence ID" value="RAL49086.1"/>
    <property type="molecule type" value="Genomic_DNA"/>
</dbReference>
<proteinExistence type="predicted"/>
<accession>A0A328DUQ8</accession>
<name>A0A328DUQ8_9ASTE</name>
<reference evidence="1 2" key="1">
    <citation type="submission" date="2018-06" db="EMBL/GenBank/DDBJ databases">
        <title>The Genome of Cuscuta australis (Dodder) Provides Insight into the Evolution of Plant Parasitism.</title>
        <authorList>
            <person name="Liu H."/>
        </authorList>
    </citation>
    <scope>NUCLEOTIDE SEQUENCE [LARGE SCALE GENOMIC DNA]</scope>
    <source>
        <strain evidence="2">cv. Yunnan</strain>
        <tissue evidence="1">Vines</tissue>
    </source>
</reference>
<dbReference type="AlphaFoldDB" id="A0A328DUQ8"/>